<reference evidence="3" key="1">
    <citation type="submission" date="2018-06" db="EMBL/GenBank/DDBJ databases">
        <authorList>
            <person name="Zhirakovskaya E."/>
        </authorList>
    </citation>
    <scope>NUCLEOTIDE SEQUENCE</scope>
</reference>
<dbReference type="SUPFAM" id="SSF81606">
    <property type="entry name" value="PP2C-like"/>
    <property type="match status" value="1"/>
</dbReference>
<dbReference type="AlphaFoldDB" id="A0A3B0YKL8"/>
<dbReference type="SMART" id="SM00331">
    <property type="entry name" value="PP2C_SIG"/>
    <property type="match status" value="1"/>
</dbReference>
<dbReference type="Gene3D" id="3.60.40.10">
    <property type="entry name" value="PPM-type phosphatase domain"/>
    <property type="match status" value="1"/>
</dbReference>
<proteinExistence type="predicted"/>
<dbReference type="InterPro" id="IPR015655">
    <property type="entry name" value="PP2C"/>
</dbReference>
<gene>
    <name evidence="3" type="ORF">MNBD_GAMMA15-217</name>
</gene>
<dbReference type="CDD" id="cd00143">
    <property type="entry name" value="PP2Cc"/>
    <property type="match status" value="1"/>
</dbReference>
<dbReference type="PROSITE" id="PS51746">
    <property type="entry name" value="PPM_2"/>
    <property type="match status" value="1"/>
</dbReference>
<dbReference type="EMBL" id="UOFN01000075">
    <property type="protein sequence ID" value="VAW77200.1"/>
    <property type="molecule type" value="Genomic_DNA"/>
</dbReference>
<dbReference type="SMART" id="SM00332">
    <property type="entry name" value="PP2Cc"/>
    <property type="match status" value="1"/>
</dbReference>
<protein>
    <recommendedName>
        <fullName evidence="2">PPM-type phosphatase domain-containing protein</fullName>
    </recommendedName>
</protein>
<evidence type="ECO:0000259" key="2">
    <source>
        <dbReference type="PROSITE" id="PS51746"/>
    </source>
</evidence>
<accession>A0A3B0YKL8</accession>
<evidence type="ECO:0000313" key="3">
    <source>
        <dbReference type="EMBL" id="VAW77200.1"/>
    </source>
</evidence>
<dbReference type="InterPro" id="IPR001932">
    <property type="entry name" value="PPM-type_phosphatase-like_dom"/>
</dbReference>
<evidence type="ECO:0000256" key="1">
    <source>
        <dbReference type="SAM" id="MobiDB-lite"/>
    </source>
</evidence>
<dbReference type="PANTHER" id="PTHR13832">
    <property type="entry name" value="PROTEIN PHOSPHATASE 2C"/>
    <property type="match status" value="1"/>
</dbReference>
<name>A0A3B0YKL8_9ZZZZ</name>
<feature type="region of interest" description="Disordered" evidence="1">
    <location>
        <begin position="250"/>
        <end position="273"/>
    </location>
</feature>
<dbReference type="Pfam" id="PF13672">
    <property type="entry name" value="PP2C_2"/>
    <property type="match status" value="1"/>
</dbReference>
<feature type="domain" description="PPM-type phosphatase" evidence="2">
    <location>
        <begin position="3"/>
        <end position="242"/>
    </location>
</feature>
<sequence>MKAHTSYTNRLGNRTSNQDRCLVEQAPGHTLLVVADGMGGHDRGDLAAQTAVNSLARNFKRQHLPIADPSAFLKQALENAHLDVVDAGRSHNPPITPRTTCVICLVQNDEAYWAHVGDSRLYLLRGGALFQRTRDHTPVEELLQSGLIGEEELRSHPLRNSVSRCLGGSPRFPEISFDQTSLRAEDTLLLCSDGLWSSVPEPQLINMPGYGDLEESLNRIADEAETASYPNSDNVSAVALRWLAADPSISAKDENSTTSETATPADQPGKDRDQLEEAIDEIHRAMLEYASEMKK</sequence>
<dbReference type="PANTHER" id="PTHR13832:SF827">
    <property type="entry name" value="PROTEIN PHOSPHATASE 1L"/>
    <property type="match status" value="1"/>
</dbReference>
<organism evidence="3">
    <name type="scientific">hydrothermal vent metagenome</name>
    <dbReference type="NCBI Taxonomy" id="652676"/>
    <lineage>
        <taxon>unclassified sequences</taxon>
        <taxon>metagenomes</taxon>
        <taxon>ecological metagenomes</taxon>
    </lineage>
</organism>
<dbReference type="GO" id="GO:0004722">
    <property type="term" value="F:protein serine/threonine phosphatase activity"/>
    <property type="evidence" value="ECO:0007669"/>
    <property type="project" value="InterPro"/>
</dbReference>
<dbReference type="InterPro" id="IPR036457">
    <property type="entry name" value="PPM-type-like_dom_sf"/>
</dbReference>